<proteinExistence type="predicted"/>
<protein>
    <recommendedName>
        <fullName evidence="1">Knr4/Smi1-like domain-containing protein</fullName>
    </recommendedName>
</protein>
<dbReference type="eggNOG" id="ENOG50332Y6">
    <property type="taxonomic scope" value="Bacteria"/>
</dbReference>
<evidence type="ECO:0000259" key="1">
    <source>
        <dbReference type="SMART" id="SM00860"/>
    </source>
</evidence>
<reference evidence="2 3" key="1">
    <citation type="submission" date="2014-06" db="EMBL/GenBank/DDBJ databases">
        <title>Draft genome sequence of Bacillus manliponensis JCM 15802 (MCCC 1A00708).</title>
        <authorList>
            <person name="Lai Q."/>
            <person name="Liu Y."/>
            <person name="Shao Z."/>
        </authorList>
    </citation>
    <scope>NUCLEOTIDE SEQUENCE [LARGE SCALE GENOMIC DNA]</scope>
    <source>
        <strain evidence="2 3">JCM 15802</strain>
    </source>
</reference>
<feature type="domain" description="Knr4/Smi1-like" evidence="1">
    <location>
        <begin position="13"/>
        <end position="142"/>
    </location>
</feature>
<keyword evidence="3" id="KW-1185">Reference proteome</keyword>
<dbReference type="InterPro" id="IPR037883">
    <property type="entry name" value="Knr4/Smi1-like_sf"/>
</dbReference>
<name>A0A073JXR2_9BACI</name>
<dbReference type="SUPFAM" id="SSF160631">
    <property type="entry name" value="SMI1/KNR4-like"/>
    <property type="match status" value="1"/>
</dbReference>
<dbReference type="Gene3D" id="3.40.1580.10">
    <property type="entry name" value="SMI1/KNR4-like"/>
    <property type="match status" value="1"/>
</dbReference>
<dbReference type="EMBL" id="JOTN01000009">
    <property type="protein sequence ID" value="KEK19076.1"/>
    <property type="molecule type" value="Genomic_DNA"/>
</dbReference>
<evidence type="ECO:0000313" key="3">
    <source>
        <dbReference type="Proteomes" id="UP000027822"/>
    </source>
</evidence>
<dbReference type="SMART" id="SM00860">
    <property type="entry name" value="SMI1_KNR4"/>
    <property type="match status" value="1"/>
</dbReference>
<dbReference type="AlphaFoldDB" id="A0A073JXR2"/>
<evidence type="ECO:0000313" key="2">
    <source>
        <dbReference type="EMBL" id="KEK19076.1"/>
    </source>
</evidence>
<accession>A0A073JXR2</accession>
<dbReference type="OrthoDB" id="8657476at2"/>
<organism evidence="2 3">
    <name type="scientific">Bacillus manliponensis</name>
    <dbReference type="NCBI Taxonomy" id="574376"/>
    <lineage>
        <taxon>Bacteria</taxon>
        <taxon>Bacillati</taxon>
        <taxon>Bacillota</taxon>
        <taxon>Bacilli</taxon>
        <taxon>Bacillales</taxon>
        <taxon>Bacillaceae</taxon>
        <taxon>Bacillus</taxon>
        <taxon>Bacillus cereus group</taxon>
    </lineage>
</organism>
<gene>
    <name evidence="2" type="ORF">BAMA_23985</name>
</gene>
<dbReference type="Proteomes" id="UP000027822">
    <property type="component" value="Unassembled WGS sequence"/>
</dbReference>
<dbReference type="InterPro" id="IPR018958">
    <property type="entry name" value="Knr4/Smi1-like_dom"/>
</dbReference>
<dbReference type="Pfam" id="PF14568">
    <property type="entry name" value="SUKH_6"/>
    <property type="match status" value="1"/>
</dbReference>
<sequence>MSKVTWIGVGKTEITDEHIQRVEQYFDIKFPSDFIECVKKYDGGYPRPKIFDIPEQDENVFNNLLTFDLESQYSIVQRYENIKDRLVNKVYPFGRDSFGNFLCFDYRNNPESPTVVFWEHEEEDMEKAIYPVCSSFQELLDSLRDFEDEDEE</sequence>
<dbReference type="RefSeq" id="WP_034639313.1">
    <property type="nucleotide sequence ID" value="NZ_CBCSJC010000008.1"/>
</dbReference>
<comment type="caution">
    <text evidence="2">The sequence shown here is derived from an EMBL/GenBank/DDBJ whole genome shotgun (WGS) entry which is preliminary data.</text>
</comment>
<dbReference type="STRING" id="574376.BAMA_23985"/>